<evidence type="ECO:0000256" key="2">
    <source>
        <dbReference type="ARBA" id="ARBA00038115"/>
    </source>
</evidence>
<keyword evidence="5" id="KW-1185">Reference proteome</keyword>
<dbReference type="PANTHER" id="PTHR22946:SF9">
    <property type="entry name" value="POLYKETIDE TRANSFERASE AF380"/>
    <property type="match status" value="1"/>
</dbReference>
<dbReference type="Gene3D" id="3.40.50.1820">
    <property type="entry name" value="alpha/beta hydrolase"/>
    <property type="match status" value="1"/>
</dbReference>
<keyword evidence="1" id="KW-0378">Hydrolase</keyword>
<dbReference type="PANTHER" id="PTHR22946">
    <property type="entry name" value="DIENELACTONE HYDROLASE DOMAIN-CONTAINING PROTEIN-RELATED"/>
    <property type="match status" value="1"/>
</dbReference>
<dbReference type="InterPro" id="IPR000073">
    <property type="entry name" value="AB_hydrolase_1"/>
</dbReference>
<reference evidence="4 5" key="1">
    <citation type="submission" date="2013-12" db="EMBL/GenBank/DDBJ databases">
        <authorList>
            <consortium name="DOE Joint Genome Institute"/>
            <person name="Eisen J."/>
            <person name="Huntemann M."/>
            <person name="Han J."/>
            <person name="Chen A."/>
            <person name="Kyrpides N."/>
            <person name="Mavromatis K."/>
            <person name="Markowitz V."/>
            <person name="Palaniappan K."/>
            <person name="Ivanova N."/>
            <person name="Schaumberg A."/>
            <person name="Pati A."/>
            <person name="Liolios K."/>
            <person name="Nordberg H.P."/>
            <person name="Cantor M.N."/>
            <person name="Hua S.X."/>
            <person name="Woyke T."/>
        </authorList>
    </citation>
    <scope>NUCLEOTIDE SEQUENCE [LARGE SCALE GENOMIC DNA]</scope>
    <source>
        <strain evidence="5">DSM 19437</strain>
    </source>
</reference>
<dbReference type="STRING" id="929713.NIASO_03560"/>
<proteinExistence type="inferred from homology"/>
<dbReference type="Pfam" id="PF12697">
    <property type="entry name" value="Abhydrolase_6"/>
    <property type="match status" value="1"/>
</dbReference>
<dbReference type="InterPro" id="IPR050261">
    <property type="entry name" value="FrsA_esterase"/>
</dbReference>
<gene>
    <name evidence="4" type="ORF">NIASO_03560</name>
</gene>
<feature type="domain" description="AB hydrolase-1" evidence="3">
    <location>
        <begin position="146"/>
        <end position="269"/>
    </location>
</feature>
<dbReference type="HOGENOM" id="CLU_056134_0_0_10"/>
<evidence type="ECO:0000256" key="1">
    <source>
        <dbReference type="ARBA" id="ARBA00022801"/>
    </source>
</evidence>
<dbReference type="PROSITE" id="PS51257">
    <property type="entry name" value="PROKAR_LIPOPROTEIN"/>
    <property type="match status" value="1"/>
</dbReference>
<dbReference type="InterPro" id="IPR029058">
    <property type="entry name" value="AB_hydrolase_fold"/>
</dbReference>
<accession>W0EY65</accession>
<evidence type="ECO:0000313" key="5">
    <source>
        <dbReference type="Proteomes" id="UP000003586"/>
    </source>
</evidence>
<dbReference type="SUPFAM" id="SSF53474">
    <property type="entry name" value="alpha/beta-Hydrolases"/>
    <property type="match status" value="1"/>
</dbReference>
<protein>
    <recommendedName>
        <fullName evidence="3">AB hydrolase-1 domain-containing protein</fullName>
    </recommendedName>
</protein>
<dbReference type="KEGG" id="nso:NIASO_03560"/>
<evidence type="ECO:0000259" key="3">
    <source>
        <dbReference type="Pfam" id="PF12697"/>
    </source>
</evidence>
<sequence length="363" mass="40354">MRTLIHFRFIAVIAIVLFAGACGLSRNSHAGKVFLVYKGRKITTVEQWNKKRKTILAHMQEAMGPLPDLKRNPPFNVHVLDSTTGTGYKRYTIRFTVAKGEDLPALLYLPLEPTARKKIPAVIALHGTDNLGKLSVAGYSALANRDYAKKLAERGYVVLAPDYPSFGDLKNYDFDNDRYQSGTMKGIFDHMRCVDYLQSLPMVDASKIAVIGHSLGGHNALFLGAFDQRVKVVIASCGWRLFPYYDLGPAMEKQYGGKLGPWAQKRYMPLLKEKYQLQPGRIPFDFDDIIATIAPRVFFTNSPLRDANFSVAGVRAGLKNISAVYGLYNASGALYTCFPDAAHDFPEAATKAAFHVLDSVFKK</sequence>
<evidence type="ECO:0000313" key="4">
    <source>
        <dbReference type="EMBL" id="AHF14518.1"/>
    </source>
</evidence>
<organism evidence="4 5">
    <name type="scientific">Niabella soli DSM 19437</name>
    <dbReference type="NCBI Taxonomy" id="929713"/>
    <lineage>
        <taxon>Bacteria</taxon>
        <taxon>Pseudomonadati</taxon>
        <taxon>Bacteroidota</taxon>
        <taxon>Chitinophagia</taxon>
        <taxon>Chitinophagales</taxon>
        <taxon>Chitinophagaceae</taxon>
        <taxon>Niabella</taxon>
    </lineage>
</organism>
<dbReference type="RefSeq" id="WP_008583533.1">
    <property type="nucleotide sequence ID" value="NZ_CP007035.1"/>
</dbReference>
<dbReference type="EMBL" id="CP007035">
    <property type="protein sequence ID" value="AHF14518.1"/>
    <property type="molecule type" value="Genomic_DNA"/>
</dbReference>
<dbReference type="GO" id="GO:0052689">
    <property type="term" value="F:carboxylic ester hydrolase activity"/>
    <property type="evidence" value="ECO:0007669"/>
    <property type="project" value="UniProtKB-ARBA"/>
</dbReference>
<dbReference type="OrthoDB" id="3668964at2"/>
<dbReference type="AlphaFoldDB" id="W0EY65"/>
<name>W0EY65_9BACT</name>
<dbReference type="Proteomes" id="UP000003586">
    <property type="component" value="Chromosome"/>
</dbReference>
<comment type="similarity">
    <text evidence="2">Belongs to the AB hydrolase superfamily. FUS2 hydrolase family.</text>
</comment>
<dbReference type="eggNOG" id="COG1073">
    <property type="taxonomic scope" value="Bacteria"/>
</dbReference>